<evidence type="ECO:0000313" key="1">
    <source>
        <dbReference type="EMBL" id="ANP46363.1"/>
    </source>
</evidence>
<gene>
    <name evidence="1" type="ORF">ATE48_10775</name>
</gene>
<evidence type="ECO:0000313" key="2">
    <source>
        <dbReference type="Proteomes" id="UP000092498"/>
    </source>
</evidence>
<sequence length="99" mass="10663">MIDSAYPLLAPHELAQTGQALFGAGWRAALAHAIGVKEAEIVSVESGNAAAPSEWRAQLIALAQDMALRSLEVANNLLWRDLPEEAPQELYAPQAPRYA</sequence>
<dbReference type="AlphaFoldDB" id="A0A1B1AIH9"/>
<dbReference type="EMBL" id="CP013244">
    <property type="protein sequence ID" value="ANP46363.1"/>
    <property type="molecule type" value="Genomic_DNA"/>
</dbReference>
<proteinExistence type="predicted"/>
<dbReference type="KEGG" id="cbot:ATE48_10775"/>
<organism evidence="1 2">
    <name type="scientific">Candidatus Viadribacter manganicus</name>
    <dbReference type="NCBI Taxonomy" id="1759059"/>
    <lineage>
        <taxon>Bacteria</taxon>
        <taxon>Pseudomonadati</taxon>
        <taxon>Pseudomonadota</taxon>
        <taxon>Alphaproteobacteria</taxon>
        <taxon>Hyphomonadales</taxon>
        <taxon>Hyphomonadaceae</taxon>
        <taxon>Candidatus Viadribacter</taxon>
    </lineage>
</organism>
<keyword evidence="2" id="KW-1185">Reference proteome</keyword>
<dbReference type="InParanoid" id="A0A1B1AIH9"/>
<dbReference type="Proteomes" id="UP000092498">
    <property type="component" value="Chromosome"/>
</dbReference>
<protein>
    <submittedName>
        <fullName evidence="1">Uncharacterized protein</fullName>
    </submittedName>
</protein>
<name>A0A1B1AIH9_9PROT</name>
<dbReference type="RefSeq" id="WP_066771307.1">
    <property type="nucleotide sequence ID" value="NZ_CP013244.1"/>
</dbReference>
<accession>A0A1B1AIH9</accession>
<reference evidence="1 2" key="1">
    <citation type="submission" date="2015-11" db="EMBL/GenBank/DDBJ databases">
        <title>Whole-Genome Sequence of Candidatus Oderbacter manganicum from the National Park Lower Oder Valley, Germany.</title>
        <authorList>
            <person name="Braun B."/>
            <person name="Liere K."/>
            <person name="Szewzyk U."/>
        </authorList>
    </citation>
    <scope>NUCLEOTIDE SEQUENCE [LARGE SCALE GENOMIC DNA]</scope>
    <source>
        <strain evidence="1 2">OTSz_A_272</strain>
    </source>
</reference>